<comment type="caution">
    <text evidence="1">The sequence shown here is derived from an EMBL/GenBank/DDBJ whole genome shotgun (WGS) entry which is preliminary data.</text>
</comment>
<evidence type="ECO:0000313" key="1">
    <source>
        <dbReference type="EMBL" id="KAJ9117982.1"/>
    </source>
</evidence>
<name>A0ACC2X264_9TREE</name>
<dbReference type="EMBL" id="JASBWS010000001">
    <property type="protein sequence ID" value="KAJ9117982.1"/>
    <property type="molecule type" value="Genomic_DNA"/>
</dbReference>
<proteinExistence type="predicted"/>
<dbReference type="Proteomes" id="UP001230649">
    <property type="component" value="Unassembled WGS sequence"/>
</dbReference>
<organism evidence="1 2">
    <name type="scientific">Naganishia adeliensis</name>
    <dbReference type="NCBI Taxonomy" id="92952"/>
    <lineage>
        <taxon>Eukaryota</taxon>
        <taxon>Fungi</taxon>
        <taxon>Dikarya</taxon>
        <taxon>Basidiomycota</taxon>
        <taxon>Agaricomycotina</taxon>
        <taxon>Tremellomycetes</taxon>
        <taxon>Filobasidiales</taxon>
        <taxon>Filobasidiaceae</taxon>
        <taxon>Naganishia</taxon>
    </lineage>
</organism>
<evidence type="ECO:0000313" key="2">
    <source>
        <dbReference type="Proteomes" id="UP001230649"/>
    </source>
</evidence>
<protein>
    <submittedName>
        <fullName evidence="1">Uncharacterized protein</fullName>
    </submittedName>
</protein>
<sequence length="301" mass="33354">MDQCKALIGPHAGYSYSGPAAAWAYAAIPVQKIKRVFLLGPSHHHYLNKIALTKCAKYATPLGDIPIDTDTVQKLKKTGMFDEMDLDTDSDEHSLEMHLPYIRLMFKNSPEMKLVLLLVGNVSETHAAGYADVFQEYWNDSETFWIISSDFCHWGTRFSHTPYYPNPPPIVNPVPPTEPTGSAAASTELPPALISLSRGTPARELETPIWQSIQYLDHEAMDILRNGGKEGTGKEFRKYLKRTGNTICGRNPISVLIAIMEASSKASGTPAEIVFVRYEQSSRCETVRDSSVSYVSGLVVV</sequence>
<reference evidence="1" key="1">
    <citation type="submission" date="2023-04" db="EMBL/GenBank/DDBJ databases">
        <title>Draft Genome sequencing of Naganishia species isolated from polar environments using Oxford Nanopore Technology.</title>
        <authorList>
            <person name="Leo P."/>
            <person name="Venkateswaran K."/>
        </authorList>
    </citation>
    <scope>NUCLEOTIDE SEQUENCE</scope>
    <source>
        <strain evidence="1">MNA-CCFEE 5262</strain>
    </source>
</reference>
<keyword evidence="2" id="KW-1185">Reference proteome</keyword>
<accession>A0ACC2X264</accession>
<gene>
    <name evidence="1" type="ORF">QFC20_000263</name>
</gene>